<dbReference type="EMBL" id="FUWL01000003">
    <property type="protein sequence ID" value="SJZ33520.1"/>
    <property type="molecule type" value="Genomic_DNA"/>
</dbReference>
<gene>
    <name evidence="1" type="ORF">SAMN02745205_00388</name>
</gene>
<dbReference type="AlphaFoldDB" id="A0A1T4JTI3"/>
<evidence type="ECO:0000313" key="1">
    <source>
        <dbReference type="EMBL" id="SJZ33520.1"/>
    </source>
</evidence>
<proteinExistence type="predicted"/>
<dbReference type="Proteomes" id="UP000189956">
    <property type="component" value="Unassembled WGS sequence"/>
</dbReference>
<organism evidence="1 2">
    <name type="scientific">Porphyromonas cangingivalis</name>
    <dbReference type="NCBI Taxonomy" id="36874"/>
    <lineage>
        <taxon>Bacteria</taxon>
        <taxon>Pseudomonadati</taxon>
        <taxon>Bacteroidota</taxon>
        <taxon>Bacteroidia</taxon>
        <taxon>Bacteroidales</taxon>
        <taxon>Porphyromonadaceae</taxon>
        <taxon>Porphyromonas</taxon>
    </lineage>
</organism>
<sequence>MDFFSLAYCENKKSSYLCNHFARARDNNEIIDILNEGQLKIDK</sequence>
<name>A0A1T4JTI3_PORCN</name>
<accession>A0A1T4JTI3</accession>
<reference evidence="1 2" key="1">
    <citation type="submission" date="2017-02" db="EMBL/GenBank/DDBJ databases">
        <authorList>
            <person name="Peterson S.W."/>
        </authorList>
    </citation>
    <scope>NUCLEOTIDE SEQUENCE [LARGE SCALE GENOMIC DNA]</scope>
    <source>
        <strain evidence="1 2">ATCC 700135</strain>
    </source>
</reference>
<protein>
    <submittedName>
        <fullName evidence="1">Uncharacterized protein</fullName>
    </submittedName>
</protein>
<evidence type="ECO:0000313" key="2">
    <source>
        <dbReference type="Proteomes" id="UP000189956"/>
    </source>
</evidence>